<comment type="caution">
    <text evidence="2">The sequence shown here is derived from an EMBL/GenBank/DDBJ whole genome shotgun (WGS) entry which is preliminary data.</text>
</comment>
<dbReference type="InterPro" id="IPR003615">
    <property type="entry name" value="HNH_nuc"/>
</dbReference>
<feature type="domain" description="HNH nuclease" evidence="1">
    <location>
        <begin position="55"/>
        <end position="105"/>
    </location>
</feature>
<keyword evidence="2" id="KW-0255">Endonuclease</keyword>
<keyword evidence="2" id="KW-0540">Nuclease</keyword>
<dbReference type="InterPro" id="IPR002711">
    <property type="entry name" value="HNH"/>
</dbReference>
<accession>A0A926RV03</accession>
<dbReference type="GO" id="GO:0003676">
    <property type="term" value="F:nucleic acid binding"/>
    <property type="evidence" value="ECO:0007669"/>
    <property type="project" value="InterPro"/>
</dbReference>
<dbReference type="InterPro" id="IPR052892">
    <property type="entry name" value="NA-targeting_endonuclease"/>
</dbReference>
<keyword evidence="3" id="KW-1185">Reference proteome</keyword>
<dbReference type="CDD" id="cd00085">
    <property type="entry name" value="HNHc"/>
    <property type="match status" value="1"/>
</dbReference>
<dbReference type="GO" id="GO:0008270">
    <property type="term" value="F:zinc ion binding"/>
    <property type="evidence" value="ECO:0007669"/>
    <property type="project" value="InterPro"/>
</dbReference>
<dbReference type="PANTHER" id="PTHR33877:SF2">
    <property type="entry name" value="OS07G0170200 PROTEIN"/>
    <property type="match status" value="1"/>
</dbReference>
<dbReference type="PANTHER" id="PTHR33877">
    <property type="entry name" value="SLL1193 PROTEIN"/>
    <property type="match status" value="1"/>
</dbReference>
<evidence type="ECO:0000259" key="1">
    <source>
        <dbReference type="SMART" id="SM00507"/>
    </source>
</evidence>
<dbReference type="RefSeq" id="WP_191155491.1">
    <property type="nucleotide sequence ID" value="NZ_JACXAI010000002.1"/>
</dbReference>
<dbReference type="Gene3D" id="1.10.30.50">
    <property type="match status" value="1"/>
</dbReference>
<dbReference type="AlphaFoldDB" id="A0A926RV03"/>
<gene>
    <name evidence="2" type="ORF">IC621_02770</name>
</gene>
<dbReference type="EMBL" id="JACXAI010000002">
    <property type="protein sequence ID" value="MBD1379143.1"/>
    <property type="molecule type" value="Genomic_DNA"/>
</dbReference>
<dbReference type="Proteomes" id="UP000626844">
    <property type="component" value="Unassembled WGS sequence"/>
</dbReference>
<organism evidence="2 3">
    <name type="scientific">Metabacillus arenae</name>
    <dbReference type="NCBI Taxonomy" id="2771434"/>
    <lineage>
        <taxon>Bacteria</taxon>
        <taxon>Bacillati</taxon>
        <taxon>Bacillota</taxon>
        <taxon>Bacilli</taxon>
        <taxon>Bacillales</taxon>
        <taxon>Bacillaceae</taxon>
        <taxon>Metabacillus</taxon>
    </lineage>
</organism>
<dbReference type="Pfam" id="PF01844">
    <property type="entry name" value="HNH"/>
    <property type="match status" value="1"/>
</dbReference>
<keyword evidence="2" id="KW-0378">Hydrolase</keyword>
<evidence type="ECO:0000313" key="2">
    <source>
        <dbReference type="EMBL" id="MBD1379143.1"/>
    </source>
</evidence>
<dbReference type="SMART" id="SM00507">
    <property type="entry name" value="HNHc"/>
    <property type="match status" value="1"/>
</dbReference>
<protein>
    <submittedName>
        <fullName evidence="2">HNH endonuclease</fullName>
    </submittedName>
</protein>
<proteinExistence type="predicted"/>
<reference evidence="2" key="1">
    <citation type="submission" date="2020-09" db="EMBL/GenBank/DDBJ databases">
        <title>A novel bacterium of genus Bacillus, isolated from South China Sea.</title>
        <authorList>
            <person name="Huang H."/>
            <person name="Mo K."/>
            <person name="Hu Y."/>
        </authorList>
    </citation>
    <scope>NUCLEOTIDE SEQUENCE</scope>
    <source>
        <strain evidence="2">IB182487</strain>
    </source>
</reference>
<dbReference type="GO" id="GO:0004519">
    <property type="term" value="F:endonuclease activity"/>
    <property type="evidence" value="ECO:0007669"/>
    <property type="project" value="UniProtKB-KW"/>
</dbReference>
<name>A0A926RV03_9BACI</name>
<evidence type="ECO:0000313" key="3">
    <source>
        <dbReference type="Proteomes" id="UP000626844"/>
    </source>
</evidence>
<sequence>MKLDYKADYIKVYADWHSSGVPGKTFYEKALYEVNKGYAEIIAPDAIKLTKKLPPLKERVLKRDKNVCQYCGEYGNTIDHIIPQSEYKIFTTEEMTVCACRRCNQLKSNKPMHVFIKELMKEQMIKFINEKL</sequence>